<dbReference type="Pfam" id="PF13812">
    <property type="entry name" value="PPR_3"/>
    <property type="match status" value="1"/>
</dbReference>
<evidence type="ECO:0000256" key="3">
    <source>
        <dbReference type="SAM" id="MobiDB-lite"/>
    </source>
</evidence>
<feature type="chain" id="PRO_5008771853" evidence="4">
    <location>
        <begin position="22"/>
        <end position="547"/>
    </location>
</feature>
<proteinExistence type="predicted"/>
<evidence type="ECO:0000313" key="6">
    <source>
        <dbReference type="EnsemblProtists" id="EKX51541"/>
    </source>
</evidence>
<name>L1JSK0_GUITC</name>
<accession>L1JSK0</accession>
<dbReference type="PANTHER" id="PTHR47936:SF1">
    <property type="entry name" value="PENTATRICOPEPTIDE REPEAT-CONTAINING PROTEIN GUN1, CHLOROPLASTIC"/>
    <property type="match status" value="1"/>
</dbReference>
<dbReference type="PANTHER" id="PTHR47936">
    <property type="entry name" value="PPR_LONG DOMAIN-CONTAINING PROTEIN"/>
    <property type="match status" value="1"/>
</dbReference>
<dbReference type="EnsemblProtists" id="EKX51541">
    <property type="protein sequence ID" value="EKX51541"/>
    <property type="gene ID" value="GUITHDRAFT_102804"/>
</dbReference>
<dbReference type="EMBL" id="JH992975">
    <property type="protein sequence ID" value="EKX51541.1"/>
    <property type="molecule type" value="Genomic_DNA"/>
</dbReference>
<dbReference type="OrthoDB" id="185373at2759"/>
<dbReference type="Proteomes" id="UP000011087">
    <property type="component" value="Unassembled WGS sequence"/>
</dbReference>
<dbReference type="InterPro" id="IPR011990">
    <property type="entry name" value="TPR-like_helical_dom_sf"/>
</dbReference>
<dbReference type="PROSITE" id="PS51375">
    <property type="entry name" value="PPR"/>
    <property type="match status" value="1"/>
</dbReference>
<sequence>MPLSLLLALAVLAACLPGVENRGQSYLDVALQWSSPARMAGSRSQAAFVPSLVPPGSAMRREAACRVHGRVTVQARRKKSEIPSMPEEQLDNSTASKKSGKKQENPILGEFVAKAYVLLREAGGKLESTKFQKRWLYNYPTDSLERYKNGKKISLRQLMMQCGDIFAVEDVPNSRTKLFCINERSQAPAESKKSKRKKTSQQGPEGEFTWVSTDVNWAESPFVGKNRVDILRESELNKTSADHARAMLNGMRDALLREADGDFYSVIDDFTDESEETIVGPCCELFVGDDAYAANVKKSLELMEQFKSLGLTFGNVITYNALLESCALAARDESHVFAATALSVLDMMRENGVRPNAATYIATIKACAKSGSGLTSGIFKAFSVFQEMQDAGFEPDEDLLNFMLDTCIKETQHSNGLAVEKGLKVLELMREIPIMPDPSRHYCSYGTPLNCKDRPAVYYLFKVCIGSQMSLQDFTVTRSLKRHRAHWDTLQTCVWGPRCLAFISSIPEESEWCNWCRGKVVELMEEAGLDYNYIREGMEIARKEKRE</sequence>
<keyword evidence="7" id="KW-1185">Reference proteome</keyword>
<reference evidence="5 7" key="1">
    <citation type="journal article" date="2012" name="Nature">
        <title>Algal genomes reveal evolutionary mosaicism and the fate of nucleomorphs.</title>
        <authorList>
            <consortium name="DOE Joint Genome Institute"/>
            <person name="Curtis B.A."/>
            <person name="Tanifuji G."/>
            <person name="Burki F."/>
            <person name="Gruber A."/>
            <person name="Irimia M."/>
            <person name="Maruyama S."/>
            <person name="Arias M.C."/>
            <person name="Ball S.G."/>
            <person name="Gile G.H."/>
            <person name="Hirakawa Y."/>
            <person name="Hopkins J.F."/>
            <person name="Kuo A."/>
            <person name="Rensing S.A."/>
            <person name="Schmutz J."/>
            <person name="Symeonidi A."/>
            <person name="Elias M."/>
            <person name="Eveleigh R.J."/>
            <person name="Herman E.K."/>
            <person name="Klute M.J."/>
            <person name="Nakayama T."/>
            <person name="Obornik M."/>
            <person name="Reyes-Prieto A."/>
            <person name="Armbrust E.V."/>
            <person name="Aves S.J."/>
            <person name="Beiko R.G."/>
            <person name="Coutinho P."/>
            <person name="Dacks J.B."/>
            <person name="Durnford D.G."/>
            <person name="Fast N.M."/>
            <person name="Green B.R."/>
            <person name="Grisdale C.J."/>
            <person name="Hempel F."/>
            <person name="Henrissat B."/>
            <person name="Hoppner M.P."/>
            <person name="Ishida K."/>
            <person name="Kim E."/>
            <person name="Koreny L."/>
            <person name="Kroth P.G."/>
            <person name="Liu Y."/>
            <person name="Malik S.B."/>
            <person name="Maier U.G."/>
            <person name="McRose D."/>
            <person name="Mock T."/>
            <person name="Neilson J.A."/>
            <person name="Onodera N.T."/>
            <person name="Poole A.M."/>
            <person name="Pritham E.J."/>
            <person name="Richards T.A."/>
            <person name="Rocap G."/>
            <person name="Roy S.W."/>
            <person name="Sarai C."/>
            <person name="Schaack S."/>
            <person name="Shirato S."/>
            <person name="Slamovits C.H."/>
            <person name="Spencer D.F."/>
            <person name="Suzuki S."/>
            <person name="Worden A.Z."/>
            <person name="Zauner S."/>
            <person name="Barry K."/>
            <person name="Bell C."/>
            <person name="Bharti A.K."/>
            <person name="Crow J.A."/>
            <person name="Grimwood J."/>
            <person name="Kramer R."/>
            <person name="Lindquist E."/>
            <person name="Lucas S."/>
            <person name="Salamov A."/>
            <person name="McFadden G.I."/>
            <person name="Lane C.E."/>
            <person name="Keeling P.J."/>
            <person name="Gray M.W."/>
            <person name="Grigoriev I.V."/>
            <person name="Archibald J.M."/>
        </authorList>
    </citation>
    <scope>NUCLEOTIDE SEQUENCE</scope>
    <source>
        <strain evidence="5 7">CCMP2712</strain>
    </source>
</reference>
<feature type="signal peptide" evidence="4">
    <location>
        <begin position="1"/>
        <end position="21"/>
    </location>
</feature>
<dbReference type="PaxDb" id="55529-EKX51541"/>
<dbReference type="KEGG" id="gtt:GUITHDRAFT_102804"/>
<evidence type="ECO:0000256" key="1">
    <source>
        <dbReference type="ARBA" id="ARBA00022737"/>
    </source>
</evidence>
<evidence type="ECO:0000313" key="5">
    <source>
        <dbReference type="EMBL" id="EKX51541.1"/>
    </source>
</evidence>
<dbReference type="GeneID" id="17308225"/>
<reference evidence="7" key="2">
    <citation type="submission" date="2012-11" db="EMBL/GenBank/DDBJ databases">
        <authorList>
            <person name="Kuo A."/>
            <person name="Curtis B.A."/>
            <person name="Tanifuji G."/>
            <person name="Burki F."/>
            <person name="Gruber A."/>
            <person name="Irimia M."/>
            <person name="Maruyama S."/>
            <person name="Arias M.C."/>
            <person name="Ball S.G."/>
            <person name="Gile G.H."/>
            <person name="Hirakawa Y."/>
            <person name="Hopkins J.F."/>
            <person name="Rensing S.A."/>
            <person name="Schmutz J."/>
            <person name="Symeonidi A."/>
            <person name="Elias M."/>
            <person name="Eveleigh R.J."/>
            <person name="Herman E.K."/>
            <person name="Klute M.J."/>
            <person name="Nakayama T."/>
            <person name="Obornik M."/>
            <person name="Reyes-Prieto A."/>
            <person name="Armbrust E.V."/>
            <person name="Aves S.J."/>
            <person name="Beiko R.G."/>
            <person name="Coutinho P."/>
            <person name="Dacks J.B."/>
            <person name="Durnford D.G."/>
            <person name="Fast N.M."/>
            <person name="Green B.R."/>
            <person name="Grisdale C."/>
            <person name="Hempe F."/>
            <person name="Henrissat B."/>
            <person name="Hoppner M.P."/>
            <person name="Ishida K.-I."/>
            <person name="Kim E."/>
            <person name="Koreny L."/>
            <person name="Kroth P.G."/>
            <person name="Liu Y."/>
            <person name="Malik S.-B."/>
            <person name="Maier U.G."/>
            <person name="McRose D."/>
            <person name="Mock T."/>
            <person name="Neilson J.A."/>
            <person name="Onodera N.T."/>
            <person name="Poole A.M."/>
            <person name="Pritham E.J."/>
            <person name="Richards T.A."/>
            <person name="Rocap G."/>
            <person name="Roy S.W."/>
            <person name="Sarai C."/>
            <person name="Schaack S."/>
            <person name="Shirato S."/>
            <person name="Slamovits C.H."/>
            <person name="Spencer D.F."/>
            <person name="Suzuki S."/>
            <person name="Worden A.Z."/>
            <person name="Zauner S."/>
            <person name="Barry K."/>
            <person name="Bell C."/>
            <person name="Bharti A.K."/>
            <person name="Crow J.A."/>
            <person name="Grimwood J."/>
            <person name="Kramer R."/>
            <person name="Lindquist E."/>
            <person name="Lucas S."/>
            <person name="Salamov A."/>
            <person name="McFadden G.I."/>
            <person name="Lane C.E."/>
            <person name="Keeling P.J."/>
            <person name="Gray M.W."/>
            <person name="Grigoriev I.V."/>
            <person name="Archibald J.M."/>
        </authorList>
    </citation>
    <scope>NUCLEOTIDE SEQUENCE</scope>
    <source>
        <strain evidence="7">CCMP2712</strain>
    </source>
</reference>
<evidence type="ECO:0000256" key="4">
    <source>
        <dbReference type="SAM" id="SignalP"/>
    </source>
</evidence>
<dbReference type="AlphaFoldDB" id="L1JSK0"/>
<feature type="region of interest" description="Disordered" evidence="3">
    <location>
        <begin position="75"/>
        <end position="103"/>
    </location>
</feature>
<dbReference type="RefSeq" id="XP_005838521.1">
    <property type="nucleotide sequence ID" value="XM_005838464.1"/>
</dbReference>
<dbReference type="HOGENOM" id="CLU_498256_0_0_1"/>
<reference evidence="6" key="3">
    <citation type="submission" date="2016-03" db="UniProtKB">
        <authorList>
            <consortium name="EnsemblProtists"/>
        </authorList>
    </citation>
    <scope>IDENTIFICATION</scope>
</reference>
<protein>
    <submittedName>
        <fullName evidence="5 6">Uncharacterized protein</fullName>
    </submittedName>
</protein>
<dbReference type="Gene3D" id="1.25.40.10">
    <property type="entry name" value="Tetratricopeptide repeat domain"/>
    <property type="match status" value="1"/>
</dbReference>
<dbReference type="STRING" id="905079.L1JSK0"/>
<evidence type="ECO:0000313" key="7">
    <source>
        <dbReference type="Proteomes" id="UP000011087"/>
    </source>
</evidence>
<keyword evidence="4" id="KW-0732">Signal</keyword>
<organism evidence="5">
    <name type="scientific">Guillardia theta (strain CCMP2712)</name>
    <name type="common">Cryptophyte</name>
    <dbReference type="NCBI Taxonomy" id="905079"/>
    <lineage>
        <taxon>Eukaryota</taxon>
        <taxon>Cryptophyceae</taxon>
        <taxon>Pyrenomonadales</taxon>
        <taxon>Geminigeraceae</taxon>
        <taxon>Guillardia</taxon>
    </lineage>
</organism>
<dbReference type="InterPro" id="IPR002885">
    <property type="entry name" value="PPR_rpt"/>
</dbReference>
<evidence type="ECO:0000256" key="2">
    <source>
        <dbReference type="PROSITE-ProRule" id="PRU00708"/>
    </source>
</evidence>
<keyword evidence="1" id="KW-0677">Repeat</keyword>
<gene>
    <name evidence="5" type="ORF">GUITHDRAFT_102804</name>
</gene>
<feature type="repeat" description="PPR" evidence="2">
    <location>
        <begin position="356"/>
        <end position="395"/>
    </location>
</feature>